<dbReference type="GO" id="GO:0003700">
    <property type="term" value="F:DNA-binding transcription factor activity"/>
    <property type="evidence" value="ECO:0007669"/>
    <property type="project" value="InterPro"/>
</dbReference>
<name>A0A9E6UQ09_9HYPH</name>
<keyword evidence="7" id="KW-1185">Reference proteome</keyword>
<dbReference type="Gene3D" id="1.10.10.60">
    <property type="entry name" value="Homeodomain-like"/>
    <property type="match status" value="2"/>
</dbReference>
<evidence type="ECO:0000256" key="4">
    <source>
        <dbReference type="ARBA" id="ARBA00023163"/>
    </source>
</evidence>
<organism evidence="6 7">
    <name type="scientific">Chenggangzhangella methanolivorans</name>
    <dbReference type="NCBI Taxonomy" id="1437009"/>
    <lineage>
        <taxon>Bacteria</taxon>
        <taxon>Pseudomonadati</taxon>
        <taxon>Pseudomonadota</taxon>
        <taxon>Alphaproteobacteria</taxon>
        <taxon>Hyphomicrobiales</taxon>
        <taxon>Methylopilaceae</taxon>
        <taxon>Chenggangzhangella</taxon>
    </lineage>
</organism>
<evidence type="ECO:0000259" key="5">
    <source>
        <dbReference type="PROSITE" id="PS01124"/>
    </source>
</evidence>
<gene>
    <name evidence="6" type="ORF">K6K41_12620</name>
</gene>
<keyword evidence="2" id="KW-0238">DNA-binding</keyword>
<evidence type="ECO:0000256" key="3">
    <source>
        <dbReference type="ARBA" id="ARBA00023159"/>
    </source>
</evidence>
<dbReference type="InterPro" id="IPR018062">
    <property type="entry name" value="HTH_AraC-typ_CS"/>
</dbReference>
<dbReference type="SUPFAM" id="SSF46689">
    <property type="entry name" value="Homeodomain-like"/>
    <property type="match status" value="2"/>
</dbReference>
<dbReference type="SMART" id="SM00342">
    <property type="entry name" value="HTH_ARAC"/>
    <property type="match status" value="1"/>
</dbReference>
<evidence type="ECO:0000256" key="1">
    <source>
        <dbReference type="ARBA" id="ARBA00023015"/>
    </source>
</evidence>
<sequence length="309" mass="34878">MTFNRILRLSERGRTPLTSNAHFTTAALPWAGFDMEVAVTDPGTVRNFTIEKPAVFVCTAGEGDNEWLHDGVVERRHITPGTVCLSSPHYKIQQSIISDEWEYCGVQFDAGLFQHTAPEQSEAIQNMDLNQRYNNDYNLATIILQMRNEARSGCRSGRLYAESLSLALLSYICAAYVRQVSKPGRVCLRPNQARLIKDFIEEHLDAHISLHSMARLVGLSASHFSRAFRASFGVSPYRYVLDTRLRRAKEVLSLTDTPIASIAIDLGFYSHSHFSERFRAQTGQTPAEFRRLRQTRGSLVPALVQEIIK</sequence>
<dbReference type="PROSITE" id="PS01124">
    <property type="entry name" value="HTH_ARAC_FAMILY_2"/>
    <property type="match status" value="1"/>
</dbReference>
<protein>
    <submittedName>
        <fullName evidence="6">AraC family transcriptional regulator</fullName>
    </submittedName>
</protein>
<dbReference type="RefSeq" id="WP_261405423.1">
    <property type="nucleotide sequence ID" value="NZ_CP081869.1"/>
</dbReference>
<dbReference type="Proteomes" id="UP000825701">
    <property type="component" value="Chromosome"/>
</dbReference>
<evidence type="ECO:0000256" key="2">
    <source>
        <dbReference type="ARBA" id="ARBA00023125"/>
    </source>
</evidence>
<proteinExistence type="predicted"/>
<accession>A0A9E6UQ09</accession>
<evidence type="ECO:0000313" key="7">
    <source>
        <dbReference type="Proteomes" id="UP000825701"/>
    </source>
</evidence>
<reference evidence="6" key="1">
    <citation type="submission" date="2021-08" db="EMBL/GenBank/DDBJ databases">
        <authorList>
            <person name="Zhang H."/>
            <person name="Xu M."/>
            <person name="Yu Z."/>
            <person name="Yang L."/>
            <person name="Cai Y."/>
        </authorList>
    </citation>
    <scope>NUCLEOTIDE SEQUENCE</scope>
    <source>
        <strain evidence="6">CHL1</strain>
    </source>
</reference>
<dbReference type="InterPro" id="IPR037923">
    <property type="entry name" value="HTH-like"/>
</dbReference>
<dbReference type="InterPro" id="IPR018060">
    <property type="entry name" value="HTH_AraC"/>
</dbReference>
<dbReference type="PROSITE" id="PS00041">
    <property type="entry name" value="HTH_ARAC_FAMILY_1"/>
    <property type="match status" value="1"/>
</dbReference>
<dbReference type="Pfam" id="PF12833">
    <property type="entry name" value="HTH_18"/>
    <property type="match status" value="1"/>
</dbReference>
<dbReference type="KEGG" id="cmet:K6K41_12620"/>
<keyword evidence="1" id="KW-0805">Transcription regulation</keyword>
<keyword evidence="4" id="KW-0804">Transcription</keyword>
<dbReference type="GO" id="GO:0043565">
    <property type="term" value="F:sequence-specific DNA binding"/>
    <property type="evidence" value="ECO:0007669"/>
    <property type="project" value="InterPro"/>
</dbReference>
<dbReference type="PANTHER" id="PTHR46796">
    <property type="entry name" value="HTH-TYPE TRANSCRIPTIONAL ACTIVATOR RHAS-RELATED"/>
    <property type="match status" value="1"/>
</dbReference>
<dbReference type="InterPro" id="IPR050204">
    <property type="entry name" value="AraC_XylS_family_regulators"/>
</dbReference>
<dbReference type="EMBL" id="CP081869">
    <property type="protein sequence ID" value="QZO02044.1"/>
    <property type="molecule type" value="Genomic_DNA"/>
</dbReference>
<dbReference type="AlphaFoldDB" id="A0A9E6UQ09"/>
<feature type="domain" description="HTH araC/xylS-type" evidence="5">
    <location>
        <begin position="194"/>
        <end position="292"/>
    </location>
</feature>
<dbReference type="PANTHER" id="PTHR46796:SF6">
    <property type="entry name" value="ARAC SUBFAMILY"/>
    <property type="match status" value="1"/>
</dbReference>
<dbReference type="InterPro" id="IPR009057">
    <property type="entry name" value="Homeodomain-like_sf"/>
</dbReference>
<dbReference type="InterPro" id="IPR020449">
    <property type="entry name" value="Tscrpt_reg_AraC-type_HTH"/>
</dbReference>
<evidence type="ECO:0000313" key="6">
    <source>
        <dbReference type="EMBL" id="QZO02044.1"/>
    </source>
</evidence>
<dbReference type="SUPFAM" id="SSF51215">
    <property type="entry name" value="Regulatory protein AraC"/>
    <property type="match status" value="1"/>
</dbReference>
<dbReference type="PRINTS" id="PR00032">
    <property type="entry name" value="HTHARAC"/>
</dbReference>
<keyword evidence="3" id="KW-0010">Activator</keyword>